<dbReference type="OrthoDB" id="8970968at2"/>
<dbReference type="EMBL" id="NJAI01000002">
    <property type="protein sequence ID" value="PHM56439.1"/>
    <property type="molecule type" value="Genomic_DNA"/>
</dbReference>
<dbReference type="GO" id="GO:0009289">
    <property type="term" value="C:pilus"/>
    <property type="evidence" value="ECO:0007669"/>
    <property type="project" value="InterPro"/>
</dbReference>
<dbReference type="PANTHER" id="PTHR33420">
    <property type="entry name" value="FIMBRIAL SUBUNIT ELFA-RELATED"/>
    <property type="match status" value="1"/>
</dbReference>
<protein>
    <submittedName>
        <fullName evidence="3">Fimbrial adhesin protein</fullName>
    </submittedName>
</protein>
<keyword evidence="4" id="KW-1185">Reference proteome</keyword>
<dbReference type="PANTHER" id="PTHR33420:SF32">
    <property type="entry name" value="FIMBRIAL-LIKE PROTEIN"/>
    <property type="match status" value="1"/>
</dbReference>
<evidence type="ECO:0000313" key="3">
    <source>
        <dbReference type="EMBL" id="PHM56439.1"/>
    </source>
</evidence>
<proteinExistence type="predicted"/>
<dbReference type="Gene3D" id="2.60.40.1090">
    <property type="entry name" value="Fimbrial-type adhesion domain"/>
    <property type="match status" value="1"/>
</dbReference>
<dbReference type="EMBL" id="CP016176">
    <property type="protein sequence ID" value="AOM40612.1"/>
    <property type="molecule type" value="Genomic_DNA"/>
</dbReference>
<dbReference type="InterPro" id="IPR036937">
    <property type="entry name" value="Adhesion_dom_fimbrial_sf"/>
</dbReference>
<reference evidence="3 5" key="2">
    <citation type="journal article" date="2017" name="Nat. Microbiol.">
        <title>Natural product diversity associated with the nematode symbionts Photorhabdus and Xenorhabdus.</title>
        <authorList>
            <person name="Tobias N.J."/>
            <person name="Wolff H."/>
            <person name="Djahanschiri B."/>
            <person name="Grundmann F."/>
            <person name="Kronenwerth M."/>
            <person name="Shi Y.M."/>
            <person name="Simonyi S."/>
            <person name="Grun P."/>
            <person name="Shapiro-Ilan D."/>
            <person name="Pidot S.J."/>
            <person name="Stinear T.P."/>
            <person name="Ebersberger I."/>
            <person name="Bode H.B."/>
        </authorList>
    </citation>
    <scope>NUCLEOTIDE SEQUENCE [LARGE SCALE GENOMIC DNA]</scope>
    <source>
        <strain evidence="3 5">DSM 17903</strain>
    </source>
</reference>
<organism evidence="3 5">
    <name type="scientific">Xenorhabdus hominickii</name>
    <dbReference type="NCBI Taxonomy" id="351679"/>
    <lineage>
        <taxon>Bacteria</taxon>
        <taxon>Pseudomonadati</taxon>
        <taxon>Pseudomonadota</taxon>
        <taxon>Gammaproteobacteria</taxon>
        <taxon>Enterobacterales</taxon>
        <taxon>Morganellaceae</taxon>
        <taxon>Xenorhabdus</taxon>
    </lineage>
</organism>
<evidence type="ECO:0000313" key="2">
    <source>
        <dbReference type="EMBL" id="AOM40612.1"/>
    </source>
</evidence>
<dbReference type="GO" id="GO:0043709">
    <property type="term" value="P:cell adhesion involved in single-species biofilm formation"/>
    <property type="evidence" value="ECO:0007669"/>
    <property type="project" value="TreeGrafter"/>
</dbReference>
<dbReference type="SUPFAM" id="SSF49401">
    <property type="entry name" value="Bacterial adhesins"/>
    <property type="match status" value="1"/>
</dbReference>
<evidence type="ECO:0000259" key="1">
    <source>
        <dbReference type="Pfam" id="PF00419"/>
    </source>
</evidence>
<evidence type="ECO:0000313" key="5">
    <source>
        <dbReference type="Proteomes" id="UP000225433"/>
    </source>
</evidence>
<dbReference type="InterPro" id="IPR050263">
    <property type="entry name" value="Bact_Fimbrial_Adh_Pro"/>
</dbReference>
<reference evidence="2 4" key="1">
    <citation type="submission" date="2016-06" db="EMBL/GenBank/DDBJ databases">
        <title>Bacterial characters and pathogenicity of Xenorhabdus hominickii from an entomopathogenic nematode, Steinernema monticolum.</title>
        <authorList>
            <person name="Park Y."/>
            <person name="Kim Y."/>
        </authorList>
    </citation>
    <scope>NUCLEOTIDE SEQUENCE [LARGE SCALE GENOMIC DNA]</scope>
    <source>
        <strain evidence="2 4">ANU1</strain>
    </source>
</reference>
<dbReference type="Proteomes" id="UP000225433">
    <property type="component" value="Unassembled WGS sequence"/>
</dbReference>
<dbReference type="KEGG" id="xho:A9255_08430"/>
<dbReference type="RefSeq" id="WP_069316322.1">
    <property type="nucleotide sequence ID" value="NZ_CAWNQJ010000046.1"/>
</dbReference>
<dbReference type="Pfam" id="PF00419">
    <property type="entry name" value="Fimbrial"/>
    <property type="match status" value="1"/>
</dbReference>
<dbReference type="InterPro" id="IPR008966">
    <property type="entry name" value="Adhesion_dom_sf"/>
</dbReference>
<gene>
    <name evidence="2" type="ORF">A9255_08430</name>
    <name evidence="3" type="ORF">Xhom_01928</name>
</gene>
<dbReference type="Proteomes" id="UP000094600">
    <property type="component" value="Chromosome"/>
</dbReference>
<sequence length="294" mass="31969">MFILHKKYRLLLAASIMLLGLFVSTYSRAGPCLFDPKFAEQKISVSAGIFLVRRELNVGEIIGSYPINTIGIKNYTCDDSEKVEWEFTGYPLIAINSEEGLHDSGISGIGIRMNTQGNETKVEFVKTKPKTGSGVITSGLITARLDGTAIYSFYLNEIHFITPSCSLKENNILVPMGKIGKTQFAGINSTAEARYFKVDLACNISAPIELVMGSIRPSNANDVLGLDQDSNSAGGVGLQVLYQDQPVIFNSPVKIGMSTDGVYSIPFKARYIQTKSRIMAGKANATATLNIIYP</sequence>
<name>A0A2G0QBA4_XENHO</name>
<feature type="domain" description="Fimbrial-type adhesion" evidence="1">
    <location>
        <begin position="162"/>
        <end position="293"/>
    </location>
</feature>
<dbReference type="AlphaFoldDB" id="A0A2G0QBA4"/>
<dbReference type="InterPro" id="IPR000259">
    <property type="entry name" value="Adhesion_dom_fimbrial"/>
</dbReference>
<dbReference type="Gene3D" id="2.60.40.3310">
    <property type="match status" value="2"/>
</dbReference>
<accession>A0A2G0QBA4</accession>
<dbReference type="STRING" id="351679.A9255_08430"/>
<evidence type="ECO:0000313" key="4">
    <source>
        <dbReference type="Proteomes" id="UP000094600"/>
    </source>
</evidence>